<dbReference type="Gene3D" id="1.20.1050.10">
    <property type="match status" value="1"/>
</dbReference>
<dbReference type="CDD" id="cd03190">
    <property type="entry name" value="GST_C_Omega_like"/>
    <property type="match status" value="1"/>
</dbReference>
<dbReference type="Pfam" id="PF13409">
    <property type="entry name" value="GST_N_2"/>
    <property type="match status" value="1"/>
</dbReference>
<keyword evidence="3" id="KW-1185">Reference proteome</keyword>
<dbReference type="SFLD" id="SFLDG01206">
    <property type="entry name" value="Xi.1"/>
    <property type="match status" value="1"/>
</dbReference>
<reference evidence="2 3" key="1">
    <citation type="submission" date="2023-11" db="EMBL/GenBank/DDBJ databases">
        <title>MicrobeMod: A computational toolkit for identifying prokaryotic methylation and restriction-modification with nanopore sequencing.</title>
        <authorList>
            <person name="Crits-Christoph A."/>
            <person name="Kang S.C."/>
            <person name="Lee H."/>
            <person name="Ostrov N."/>
        </authorList>
    </citation>
    <scope>NUCLEOTIDE SEQUENCE [LARGE SCALE GENOMIC DNA]</scope>
    <source>
        <strain evidence="2 3">ATCC 49870</strain>
    </source>
</reference>
<gene>
    <name evidence="2" type="ORF">SR882_07490</name>
</gene>
<dbReference type="EC" id="1.8.5.-" evidence="2"/>
<dbReference type="SFLD" id="SFLDS00019">
    <property type="entry name" value="Glutathione_Transferase_(cytos"/>
    <property type="match status" value="1"/>
</dbReference>
<dbReference type="InterPro" id="IPR004045">
    <property type="entry name" value="Glutathione_S-Trfase_N"/>
</dbReference>
<dbReference type="SFLD" id="SFLDG01148">
    <property type="entry name" value="Xi_(cytGST)"/>
    <property type="match status" value="1"/>
</dbReference>
<dbReference type="SUPFAM" id="SSF52833">
    <property type="entry name" value="Thioredoxin-like"/>
    <property type="match status" value="1"/>
</dbReference>
<dbReference type="InterPro" id="IPR047047">
    <property type="entry name" value="GST_Omega-like_C"/>
</dbReference>
<accession>A0ABZ0YWN8</accession>
<dbReference type="PANTHER" id="PTHR32419:SF6">
    <property type="entry name" value="GLUTATHIONE S-TRANSFERASE OMEGA-LIKE 1-RELATED"/>
    <property type="match status" value="1"/>
</dbReference>
<dbReference type="RefSeq" id="WP_322520632.1">
    <property type="nucleotide sequence ID" value="NZ_CP140153.1"/>
</dbReference>
<dbReference type="InterPro" id="IPR010987">
    <property type="entry name" value="Glutathione-S-Trfase_C-like"/>
</dbReference>
<dbReference type="Gene3D" id="3.40.30.10">
    <property type="entry name" value="Glutaredoxin"/>
    <property type="match status" value="1"/>
</dbReference>
<name>A0ABZ0YWN8_9GAMM</name>
<evidence type="ECO:0000313" key="3">
    <source>
        <dbReference type="Proteomes" id="UP001327459"/>
    </source>
</evidence>
<dbReference type="InterPro" id="IPR016639">
    <property type="entry name" value="GST_Omega/GSH"/>
</dbReference>
<dbReference type="PANTHER" id="PTHR32419">
    <property type="entry name" value="GLUTATHIONYL-HYDROQUINONE REDUCTASE"/>
    <property type="match status" value="1"/>
</dbReference>
<dbReference type="EMBL" id="CP140153">
    <property type="protein sequence ID" value="WQH15605.1"/>
    <property type="molecule type" value="Genomic_DNA"/>
</dbReference>
<dbReference type="InterPro" id="IPR036282">
    <property type="entry name" value="Glutathione-S-Trfase_C_sf"/>
</dbReference>
<protein>
    <submittedName>
        <fullName evidence="2">Glutathione S-transferase family protein</fullName>
        <ecNumber evidence="2">1.8.5.-</ecNumber>
    </submittedName>
</protein>
<organism evidence="2 3">
    <name type="scientific">Guyparkeria halophila</name>
    <dbReference type="NCBI Taxonomy" id="47960"/>
    <lineage>
        <taxon>Bacteria</taxon>
        <taxon>Pseudomonadati</taxon>
        <taxon>Pseudomonadota</taxon>
        <taxon>Gammaproteobacteria</taxon>
        <taxon>Chromatiales</taxon>
        <taxon>Thioalkalibacteraceae</taxon>
        <taxon>Guyparkeria</taxon>
    </lineage>
</organism>
<keyword evidence="2" id="KW-0560">Oxidoreductase</keyword>
<dbReference type="InterPro" id="IPR040079">
    <property type="entry name" value="Glutathione_S-Trfase"/>
</dbReference>
<dbReference type="GO" id="GO:0016491">
    <property type="term" value="F:oxidoreductase activity"/>
    <property type="evidence" value="ECO:0007669"/>
    <property type="project" value="UniProtKB-KW"/>
</dbReference>
<sequence length="333" mass="38527">MSLLVEGKLHTDWFESETEGGEFVRKDSMFRHWITPDGSPGPSGEGGFPAEAGRYHLYVSYACPWAHRTLIFRAIKGLEDLISVDVVHPHMRAEGWHFGDFPGTTPDSQMGAHHLHQLYTRADPKVSGIVTVPVLWDKQRQTIVNNESSEIIRMFNSAFDDLTGNRDDYYPTELHEAIDAINATVYEQVNNGVYRAGFATTQDAYEAAFDRLFETLDELEKRLSRQRFLTGARITEADWRLFTTLVRFDAVYYGHFKCNRHRLTDFPNLWAFTRELYQWPGVAETVRLDHIKHHYYVSHDWINPTGIVPRGPKIAFDQPHHRGVHRDEREVLL</sequence>
<dbReference type="PIRSF" id="PIRSF015753">
    <property type="entry name" value="GST"/>
    <property type="match status" value="1"/>
</dbReference>
<proteinExistence type="predicted"/>
<evidence type="ECO:0000313" key="2">
    <source>
        <dbReference type="EMBL" id="WQH15605.1"/>
    </source>
</evidence>
<feature type="domain" description="GST C-terminal" evidence="1">
    <location>
        <begin position="167"/>
        <end position="298"/>
    </location>
</feature>
<evidence type="ECO:0000259" key="1">
    <source>
        <dbReference type="PROSITE" id="PS50405"/>
    </source>
</evidence>
<dbReference type="SUPFAM" id="SSF47616">
    <property type="entry name" value="GST C-terminal domain-like"/>
    <property type="match status" value="1"/>
</dbReference>
<dbReference type="Proteomes" id="UP001327459">
    <property type="component" value="Chromosome"/>
</dbReference>
<dbReference type="Pfam" id="PF13410">
    <property type="entry name" value="GST_C_2"/>
    <property type="match status" value="1"/>
</dbReference>
<dbReference type="InterPro" id="IPR036249">
    <property type="entry name" value="Thioredoxin-like_sf"/>
</dbReference>
<dbReference type="PROSITE" id="PS50405">
    <property type="entry name" value="GST_CTER"/>
    <property type="match status" value="1"/>
</dbReference>